<accession>A0A0C2J3Z0</accession>
<dbReference type="AlphaFoldDB" id="A0A0C2J3Z0"/>
<evidence type="ECO:0000313" key="2">
    <source>
        <dbReference type="Proteomes" id="UP000031668"/>
    </source>
</evidence>
<evidence type="ECO:0000313" key="1">
    <source>
        <dbReference type="EMBL" id="KII63802.1"/>
    </source>
</evidence>
<gene>
    <name evidence="1" type="ORF">RF11_15037</name>
</gene>
<protein>
    <submittedName>
        <fullName evidence="1">Uncharacterized protein</fullName>
    </submittedName>
</protein>
<keyword evidence="2" id="KW-1185">Reference proteome</keyword>
<organism evidence="1 2">
    <name type="scientific">Thelohanellus kitauei</name>
    <name type="common">Myxosporean</name>
    <dbReference type="NCBI Taxonomy" id="669202"/>
    <lineage>
        <taxon>Eukaryota</taxon>
        <taxon>Metazoa</taxon>
        <taxon>Cnidaria</taxon>
        <taxon>Myxozoa</taxon>
        <taxon>Myxosporea</taxon>
        <taxon>Bivalvulida</taxon>
        <taxon>Platysporina</taxon>
        <taxon>Myxobolidae</taxon>
        <taxon>Thelohanellus</taxon>
    </lineage>
</organism>
<name>A0A0C2J3Z0_THEKT</name>
<dbReference type="EMBL" id="JWZT01004591">
    <property type="protein sequence ID" value="KII63802.1"/>
    <property type="molecule type" value="Genomic_DNA"/>
</dbReference>
<proteinExistence type="predicted"/>
<sequence>MLFQKTAEISFYSLGKKCGHGRVNFRPDNGNVKKAMVLRSELSLTGLERGLAFIQSSRNFFYNQWWNAFRNHELFTLLMKNCPRNPPFRSYREICDMNRIYSK</sequence>
<dbReference type="Proteomes" id="UP000031668">
    <property type="component" value="Unassembled WGS sequence"/>
</dbReference>
<reference evidence="1 2" key="1">
    <citation type="journal article" date="2014" name="Genome Biol. Evol.">
        <title>The genome of the myxosporean Thelohanellus kitauei shows adaptations to nutrient acquisition within its fish host.</title>
        <authorList>
            <person name="Yang Y."/>
            <person name="Xiong J."/>
            <person name="Zhou Z."/>
            <person name="Huo F."/>
            <person name="Miao W."/>
            <person name="Ran C."/>
            <person name="Liu Y."/>
            <person name="Zhang J."/>
            <person name="Feng J."/>
            <person name="Wang M."/>
            <person name="Wang M."/>
            <person name="Wang L."/>
            <person name="Yao B."/>
        </authorList>
    </citation>
    <scope>NUCLEOTIDE SEQUENCE [LARGE SCALE GENOMIC DNA]</scope>
    <source>
        <strain evidence="1">Wuqing</strain>
    </source>
</reference>
<comment type="caution">
    <text evidence="1">The sequence shown here is derived from an EMBL/GenBank/DDBJ whole genome shotgun (WGS) entry which is preliminary data.</text>
</comment>